<accession>A0A4C1TWY2</accession>
<protein>
    <submittedName>
        <fullName evidence="1">Uncharacterized protein</fullName>
    </submittedName>
</protein>
<comment type="caution">
    <text evidence="1">The sequence shown here is derived from an EMBL/GenBank/DDBJ whole genome shotgun (WGS) entry which is preliminary data.</text>
</comment>
<dbReference type="AlphaFoldDB" id="A0A4C1TWY2"/>
<keyword evidence="2" id="KW-1185">Reference proteome</keyword>
<evidence type="ECO:0000313" key="2">
    <source>
        <dbReference type="Proteomes" id="UP000299102"/>
    </source>
</evidence>
<sequence length="113" mass="12142">MRRSHSGLIVVLQELGLKLFNLEPSTPTRSVRALIKATPPSVTDCLVPSPSLGGRGWIVPDSAQVKKVISRILSRSGLLLRRTPAPGAGEIYSQGIIEIPVYAMARRTRADAG</sequence>
<dbReference type="EMBL" id="BGZK01000097">
    <property type="protein sequence ID" value="GBP18438.1"/>
    <property type="molecule type" value="Genomic_DNA"/>
</dbReference>
<reference evidence="1 2" key="1">
    <citation type="journal article" date="2019" name="Commun. Biol.">
        <title>The bagworm genome reveals a unique fibroin gene that provides high tensile strength.</title>
        <authorList>
            <person name="Kono N."/>
            <person name="Nakamura H."/>
            <person name="Ohtoshi R."/>
            <person name="Tomita M."/>
            <person name="Numata K."/>
            <person name="Arakawa K."/>
        </authorList>
    </citation>
    <scope>NUCLEOTIDE SEQUENCE [LARGE SCALE GENOMIC DNA]</scope>
</reference>
<evidence type="ECO:0000313" key="1">
    <source>
        <dbReference type="EMBL" id="GBP18438.1"/>
    </source>
</evidence>
<gene>
    <name evidence="1" type="ORF">EVAR_93841_1</name>
</gene>
<organism evidence="1 2">
    <name type="scientific">Eumeta variegata</name>
    <name type="common">Bagworm moth</name>
    <name type="synonym">Eumeta japonica</name>
    <dbReference type="NCBI Taxonomy" id="151549"/>
    <lineage>
        <taxon>Eukaryota</taxon>
        <taxon>Metazoa</taxon>
        <taxon>Ecdysozoa</taxon>
        <taxon>Arthropoda</taxon>
        <taxon>Hexapoda</taxon>
        <taxon>Insecta</taxon>
        <taxon>Pterygota</taxon>
        <taxon>Neoptera</taxon>
        <taxon>Endopterygota</taxon>
        <taxon>Lepidoptera</taxon>
        <taxon>Glossata</taxon>
        <taxon>Ditrysia</taxon>
        <taxon>Tineoidea</taxon>
        <taxon>Psychidae</taxon>
        <taxon>Oiketicinae</taxon>
        <taxon>Eumeta</taxon>
    </lineage>
</organism>
<dbReference type="Proteomes" id="UP000299102">
    <property type="component" value="Unassembled WGS sequence"/>
</dbReference>
<proteinExistence type="predicted"/>
<name>A0A4C1TWY2_EUMVA</name>